<dbReference type="SUPFAM" id="SSF50331">
    <property type="entry name" value="MOP-like"/>
    <property type="match status" value="1"/>
</dbReference>
<comment type="caution">
    <text evidence="5">The sequence shown here is derived from an EMBL/GenBank/DDBJ whole genome shotgun (WGS) entry which is preliminary data.</text>
</comment>
<accession>A0ABP8MDY9</accession>
<feature type="domain" description="ABC transporter" evidence="4">
    <location>
        <begin position="14"/>
        <end position="246"/>
    </location>
</feature>
<dbReference type="RefSeq" id="WP_345033070.1">
    <property type="nucleotide sequence ID" value="NZ_BAABEY010000036.1"/>
</dbReference>
<dbReference type="Pfam" id="PF00005">
    <property type="entry name" value="ABC_tran"/>
    <property type="match status" value="1"/>
</dbReference>
<evidence type="ECO:0000313" key="6">
    <source>
        <dbReference type="Proteomes" id="UP001501508"/>
    </source>
</evidence>
<dbReference type="InterPro" id="IPR003439">
    <property type="entry name" value="ABC_transporter-like_ATP-bd"/>
</dbReference>
<dbReference type="Proteomes" id="UP001501508">
    <property type="component" value="Unassembled WGS sequence"/>
</dbReference>
<reference evidence="6" key="1">
    <citation type="journal article" date="2019" name="Int. J. Syst. Evol. Microbiol.">
        <title>The Global Catalogue of Microorganisms (GCM) 10K type strain sequencing project: providing services to taxonomists for standard genome sequencing and annotation.</title>
        <authorList>
            <consortium name="The Broad Institute Genomics Platform"/>
            <consortium name="The Broad Institute Genome Sequencing Center for Infectious Disease"/>
            <person name="Wu L."/>
            <person name="Ma J."/>
        </authorList>
    </citation>
    <scope>NUCLEOTIDE SEQUENCE [LARGE SCALE GENOMIC DNA]</scope>
    <source>
        <strain evidence="6">JCM 31920</strain>
    </source>
</reference>
<keyword evidence="1" id="KW-0813">Transport</keyword>
<keyword evidence="3 5" id="KW-0067">ATP-binding</keyword>
<evidence type="ECO:0000256" key="3">
    <source>
        <dbReference type="ARBA" id="ARBA00022840"/>
    </source>
</evidence>
<protein>
    <submittedName>
        <fullName evidence="5">ABC transporter ATP-binding protein</fullName>
    </submittedName>
</protein>
<dbReference type="SMART" id="SM00382">
    <property type="entry name" value="AAA"/>
    <property type="match status" value="1"/>
</dbReference>
<dbReference type="PANTHER" id="PTHR42781">
    <property type="entry name" value="SPERMIDINE/PUTRESCINE IMPORT ATP-BINDING PROTEIN POTA"/>
    <property type="match status" value="1"/>
</dbReference>
<evidence type="ECO:0000313" key="5">
    <source>
        <dbReference type="EMBL" id="GAA4447812.1"/>
    </source>
</evidence>
<dbReference type="Pfam" id="PF08402">
    <property type="entry name" value="TOBE_2"/>
    <property type="match status" value="1"/>
</dbReference>
<dbReference type="GO" id="GO:0005524">
    <property type="term" value="F:ATP binding"/>
    <property type="evidence" value="ECO:0007669"/>
    <property type="project" value="UniProtKB-KW"/>
</dbReference>
<evidence type="ECO:0000256" key="1">
    <source>
        <dbReference type="ARBA" id="ARBA00022448"/>
    </source>
</evidence>
<dbReference type="SUPFAM" id="SSF52540">
    <property type="entry name" value="P-loop containing nucleoside triphosphate hydrolases"/>
    <property type="match status" value="1"/>
</dbReference>
<organism evidence="5 6">
    <name type="scientific">Ravibacter arvi</name>
    <dbReference type="NCBI Taxonomy" id="2051041"/>
    <lineage>
        <taxon>Bacteria</taxon>
        <taxon>Pseudomonadati</taxon>
        <taxon>Bacteroidota</taxon>
        <taxon>Cytophagia</taxon>
        <taxon>Cytophagales</taxon>
        <taxon>Spirosomataceae</taxon>
        <taxon>Ravibacter</taxon>
    </lineage>
</organism>
<evidence type="ECO:0000256" key="2">
    <source>
        <dbReference type="ARBA" id="ARBA00022741"/>
    </source>
</evidence>
<dbReference type="Gene3D" id="3.40.50.300">
    <property type="entry name" value="P-loop containing nucleotide triphosphate hydrolases"/>
    <property type="match status" value="1"/>
</dbReference>
<dbReference type="PROSITE" id="PS50893">
    <property type="entry name" value="ABC_TRANSPORTER_2"/>
    <property type="match status" value="1"/>
</dbReference>
<dbReference type="PANTHER" id="PTHR42781:SF9">
    <property type="entry name" value="AMINO ACID ABC TRANSPORTER, ATP-BINDING PROTEIN-RELATED"/>
    <property type="match status" value="1"/>
</dbReference>
<keyword evidence="6" id="KW-1185">Reference proteome</keyword>
<dbReference type="InterPro" id="IPR003593">
    <property type="entry name" value="AAA+_ATPase"/>
</dbReference>
<dbReference type="InterPro" id="IPR050093">
    <property type="entry name" value="ABC_SmlMolc_Importer"/>
</dbReference>
<dbReference type="InterPro" id="IPR013611">
    <property type="entry name" value="Transp-assoc_OB_typ2"/>
</dbReference>
<dbReference type="InterPro" id="IPR027417">
    <property type="entry name" value="P-loop_NTPase"/>
</dbReference>
<proteinExistence type="predicted"/>
<gene>
    <name evidence="5" type="ORF">GCM10023091_43330</name>
</gene>
<evidence type="ECO:0000259" key="4">
    <source>
        <dbReference type="PROSITE" id="PS50893"/>
    </source>
</evidence>
<keyword evidence="2" id="KW-0547">Nucleotide-binding</keyword>
<dbReference type="InterPro" id="IPR008995">
    <property type="entry name" value="Mo/tungstate-bd_C_term_dom"/>
</dbReference>
<dbReference type="EMBL" id="BAABEY010000036">
    <property type="protein sequence ID" value="GAA4447812.1"/>
    <property type="molecule type" value="Genomic_DNA"/>
</dbReference>
<sequence length="331" mass="37866">MRENKKTTQPLSIFELKEVSKTYDQLPALENITIRVPEGHWIGILGESGSGKSTLLQIAARHLDADKGAAFLHGKELPHVGSQLLKGHPKIKLVHQEFHLFPGQTVRENIAYPIRLERPAYVAQRTNELIELAGLEEVRNQKAKTLSGGEKQRTAIAMALSELPDLLLLDETFAHLDGLNRSRLTRLFQQLKARERQSCIFVTHAPTEAMDWADSLIVLRKGKIVQSGTPIEVYDLPVSAYVAELTGNVNWLDKTGRKFIRPEKVRVSRQEPVGPHMTGRIRHTHFRGLHWEYSCELENGLWWVVYRLRNDLKPDQTVYLRFSEKDTRHIK</sequence>
<name>A0ABP8MDY9_9BACT</name>